<gene>
    <name evidence="2" type="ORF">ElyMa_002539000</name>
</gene>
<evidence type="ECO:0000313" key="3">
    <source>
        <dbReference type="Proteomes" id="UP000762676"/>
    </source>
</evidence>
<feature type="compositionally biased region" description="Basic and acidic residues" evidence="1">
    <location>
        <begin position="59"/>
        <end position="69"/>
    </location>
</feature>
<dbReference type="EMBL" id="BMAT01005216">
    <property type="protein sequence ID" value="GFR89260.1"/>
    <property type="molecule type" value="Genomic_DNA"/>
</dbReference>
<evidence type="ECO:0000256" key="1">
    <source>
        <dbReference type="SAM" id="MobiDB-lite"/>
    </source>
</evidence>
<reference evidence="2 3" key="1">
    <citation type="journal article" date="2021" name="Elife">
        <title>Chloroplast acquisition without the gene transfer in kleptoplastic sea slugs, Plakobranchus ocellatus.</title>
        <authorList>
            <person name="Maeda T."/>
            <person name="Takahashi S."/>
            <person name="Yoshida T."/>
            <person name="Shimamura S."/>
            <person name="Takaki Y."/>
            <person name="Nagai Y."/>
            <person name="Toyoda A."/>
            <person name="Suzuki Y."/>
            <person name="Arimoto A."/>
            <person name="Ishii H."/>
            <person name="Satoh N."/>
            <person name="Nishiyama T."/>
            <person name="Hasebe M."/>
            <person name="Maruyama T."/>
            <person name="Minagawa J."/>
            <person name="Obokata J."/>
            <person name="Shigenobu S."/>
        </authorList>
    </citation>
    <scope>NUCLEOTIDE SEQUENCE [LARGE SCALE GENOMIC DNA]</scope>
</reference>
<dbReference type="AlphaFoldDB" id="A0AAV4GVR0"/>
<feature type="region of interest" description="Disordered" evidence="1">
    <location>
        <begin position="31"/>
        <end position="100"/>
    </location>
</feature>
<feature type="compositionally biased region" description="Basic residues" evidence="1">
    <location>
        <begin position="75"/>
        <end position="84"/>
    </location>
</feature>
<protein>
    <submittedName>
        <fullName evidence="2">Uncharacterized protein</fullName>
    </submittedName>
</protein>
<comment type="caution">
    <text evidence="2">The sequence shown here is derived from an EMBL/GenBank/DDBJ whole genome shotgun (WGS) entry which is preliminary data.</text>
</comment>
<feature type="compositionally biased region" description="Low complexity" evidence="1">
    <location>
        <begin position="31"/>
        <end position="46"/>
    </location>
</feature>
<evidence type="ECO:0000313" key="2">
    <source>
        <dbReference type="EMBL" id="GFR89260.1"/>
    </source>
</evidence>
<name>A0AAV4GVR0_9GAST</name>
<accession>A0AAV4GVR0</accession>
<dbReference type="Proteomes" id="UP000762676">
    <property type="component" value="Unassembled WGS sequence"/>
</dbReference>
<proteinExistence type="predicted"/>
<keyword evidence="3" id="KW-1185">Reference proteome</keyword>
<sequence>MNCDLDFLDEFMLQDLERLIELPPLQLPLQLPQQQQQAAPVQQLPLQERRRRQQQQVDDDTKHVVKDATKQQQHSTRKGSKKRKVTDENAQPSRPRTQKRLELDVFREKIQNPGACVNHLAVLFDKAPSYMFEETESEFVRVHRCYNNNLIDDVTALRLLKKLLQTIAKQGLFIAPDALTKTQFRYISSLINTKFRSTCSVREYDDTQDINDNLGCVACHEKVADMMCTSCYLITKCSSCAAPDNTCTGCGLANQMLPLMFRAPRSEQELKTGKKVTYNIMCRILSKYIKDNNISSWMALIAQPTTNIQVNGLMKTLERYFKKGERFSDIMTDFKGDLTQEQERLFTAFVNLKRSHFMASCIPNLTNGWTEYVICSKCTSRMCDAVTIKGNKLVLTTCSNCTPENERLFRFGDGNAKIFPRFAGVSYMESSFFSTL</sequence>
<organism evidence="2 3">
    <name type="scientific">Elysia marginata</name>
    <dbReference type="NCBI Taxonomy" id="1093978"/>
    <lineage>
        <taxon>Eukaryota</taxon>
        <taxon>Metazoa</taxon>
        <taxon>Spiralia</taxon>
        <taxon>Lophotrochozoa</taxon>
        <taxon>Mollusca</taxon>
        <taxon>Gastropoda</taxon>
        <taxon>Heterobranchia</taxon>
        <taxon>Euthyneura</taxon>
        <taxon>Panpulmonata</taxon>
        <taxon>Sacoglossa</taxon>
        <taxon>Placobranchoidea</taxon>
        <taxon>Plakobranchidae</taxon>
        <taxon>Elysia</taxon>
    </lineage>
</organism>